<name>A0ABZ0W4Z6_9BACT</name>
<reference evidence="1 2" key="1">
    <citation type="submission" date="2023-12" db="EMBL/GenBank/DDBJ databases">
        <title>Genome sequencing and assembly of bacterial species from a model synthetic community.</title>
        <authorList>
            <person name="Hogle S.L."/>
        </authorList>
    </citation>
    <scope>NUCLEOTIDE SEQUENCE [LARGE SCALE GENOMIC DNA]</scope>
    <source>
        <strain evidence="1 2">HAMBI_3031</strain>
    </source>
</reference>
<accession>A0ABZ0W4Z6</accession>
<evidence type="ECO:0000313" key="2">
    <source>
        <dbReference type="Proteomes" id="UP001325680"/>
    </source>
</evidence>
<evidence type="ECO:0000313" key="1">
    <source>
        <dbReference type="EMBL" id="WQD38333.1"/>
    </source>
</evidence>
<protein>
    <submittedName>
        <fullName evidence="1">DUF3037 domain-containing protein</fullName>
    </submittedName>
</protein>
<dbReference type="RefSeq" id="WP_114791098.1">
    <property type="nucleotide sequence ID" value="NZ_CP139960.1"/>
</dbReference>
<organism evidence="1 2">
    <name type="scientific">Niabella yanshanensis</name>
    <dbReference type="NCBI Taxonomy" id="577386"/>
    <lineage>
        <taxon>Bacteria</taxon>
        <taxon>Pseudomonadati</taxon>
        <taxon>Bacteroidota</taxon>
        <taxon>Chitinophagia</taxon>
        <taxon>Chitinophagales</taxon>
        <taxon>Chitinophagaceae</taxon>
        <taxon>Niabella</taxon>
    </lineage>
</organism>
<dbReference type="Pfam" id="PF11236">
    <property type="entry name" value="DUF3037"/>
    <property type="match status" value="1"/>
</dbReference>
<sequence length="128" mass="14575">MQEQQLYEYAVIRVVPRVEREEFVNAGIILFCKKTKYVDCRIALPVEKLQCFSPDIDLGFIRQNLDAFEKVALGDRLSTSPIAHLDAPSRFRWLTATRSTVIQCSKVHPGLTGDLALAMKKLLHEMVL</sequence>
<dbReference type="Proteomes" id="UP001325680">
    <property type="component" value="Chromosome"/>
</dbReference>
<dbReference type="InterPro" id="IPR021398">
    <property type="entry name" value="DUF3037"/>
</dbReference>
<dbReference type="EMBL" id="CP139960">
    <property type="protein sequence ID" value="WQD38333.1"/>
    <property type="molecule type" value="Genomic_DNA"/>
</dbReference>
<keyword evidence="2" id="KW-1185">Reference proteome</keyword>
<gene>
    <name evidence="1" type="ORF">U0035_21915</name>
</gene>
<proteinExistence type="predicted"/>